<keyword evidence="8" id="KW-1185">Reference proteome</keyword>
<dbReference type="Gene3D" id="1.10.10.1620">
    <property type="match status" value="1"/>
</dbReference>
<feature type="binding site" evidence="3">
    <location>
        <begin position="57"/>
        <end position="58"/>
    </location>
    <ligand>
        <name>FAD</name>
        <dbReference type="ChEBI" id="CHEBI:57692"/>
    </ligand>
</feature>
<proteinExistence type="predicted"/>
<dbReference type="Proteomes" id="UP000317180">
    <property type="component" value="Unassembled WGS sequence"/>
</dbReference>
<dbReference type="GeneID" id="82810851"/>
<dbReference type="PANTHER" id="PTHR10742">
    <property type="entry name" value="FLAVIN MONOAMINE OXIDASE"/>
    <property type="match status" value="1"/>
</dbReference>
<dbReference type="GO" id="GO:0001716">
    <property type="term" value="F:L-amino-acid oxidase activity"/>
    <property type="evidence" value="ECO:0007669"/>
    <property type="project" value="TreeGrafter"/>
</dbReference>
<feature type="binding site" evidence="3">
    <location>
        <begin position="82"/>
        <end position="85"/>
    </location>
    <ligand>
        <name>FAD</name>
        <dbReference type="ChEBI" id="CHEBI:57692"/>
    </ligand>
</feature>
<dbReference type="AlphaFoldDB" id="A0A3M8ALQ1"/>
<reference evidence="5 8" key="2">
    <citation type="submission" date="2019-06" db="EMBL/GenBank/DDBJ databases">
        <title>Whole genome shotgun sequence of Brevibacillus agri NBRC 15538.</title>
        <authorList>
            <person name="Hosoyama A."/>
            <person name="Uohara A."/>
            <person name="Ohji S."/>
            <person name="Ichikawa N."/>
        </authorList>
    </citation>
    <scope>NUCLEOTIDE SEQUENCE [LARGE SCALE GENOMIC DNA]</scope>
    <source>
        <strain evidence="5 8">NBRC 15538</strain>
    </source>
</reference>
<evidence type="ECO:0000313" key="5">
    <source>
        <dbReference type="EMBL" id="GED25148.1"/>
    </source>
</evidence>
<name>A0A3M8ALQ1_9BACL</name>
<dbReference type="Gene3D" id="3.50.50.60">
    <property type="entry name" value="FAD/NAD(P)-binding domain"/>
    <property type="match status" value="1"/>
</dbReference>
<feature type="binding site" evidence="3">
    <location>
        <position position="85"/>
    </location>
    <ligand>
        <name>substrate</name>
    </ligand>
</feature>
<evidence type="ECO:0000256" key="1">
    <source>
        <dbReference type="ARBA" id="ARBA00001974"/>
    </source>
</evidence>
<dbReference type="Gene3D" id="1.10.405.10">
    <property type="entry name" value="Guanine Nucleotide Dissociation Inhibitor, domain 1"/>
    <property type="match status" value="1"/>
</dbReference>
<dbReference type="InterPro" id="IPR001613">
    <property type="entry name" value="Flavin_amine_oxidase"/>
</dbReference>
<evidence type="ECO:0000313" key="8">
    <source>
        <dbReference type="Proteomes" id="UP000317180"/>
    </source>
</evidence>
<dbReference type="OrthoDB" id="25353at2"/>
<evidence type="ECO:0000313" key="6">
    <source>
        <dbReference type="EMBL" id="RNB52132.1"/>
    </source>
</evidence>
<dbReference type="PRINTS" id="PR00757">
    <property type="entry name" value="AMINEOXDASEF"/>
</dbReference>
<comment type="cofactor">
    <cofactor evidence="1">
        <name>FAD</name>
        <dbReference type="ChEBI" id="CHEBI:57692"/>
    </cofactor>
</comment>
<organism evidence="6 7">
    <name type="scientific">Brevibacillus agri</name>
    <dbReference type="NCBI Taxonomy" id="51101"/>
    <lineage>
        <taxon>Bacteria</taxon>
        <taxon>Bacillati</taxon>
        <taxon>Bacillota</taxon>
        <taxon>Bacilli</taxon>
        <taxon>Bacillales</taxon>
        <taxon>Paenibacillaceae</taxon>
        <taxon>Brevibacillus</taxon>
    </lineage>
</organism>
<keyword evidence="2" id="KW-0560">Oxidoreductase</keyword>
<dbReference type="InterPro" id="IPR050281">
    <property type="entry name" value="Flavin_monoamine_oxidase"/>
</dbReference>
<evidence type="ECO:0000256" key="2">
    <source>
        <dbReference type="ARBA" id="ARBA00023002"/>
    </source>
</evidence>
<dbReference type="Gene3D" id="3.90.660.10">
    <property type="match status" value="1"/>
</dbReference>
<feature type="domain" description="Amine oxidase" evidence="4">
    <location>
        <begin position="37"/>
        <end position="481"/>
    </location>
</feature>
<evidence type="ECO:0000259" key="4">
    <source>
        <dbReference type="Pfam" id="PF01593"/>
    </source>
</evidence>
<dbReference type="Proteomes" id="UP000276178">
    <property type="component" value="Unassembled WGS sequence"/>
</dbReference>
<evidence type="ECO:0000256" key="3">
    <source>
        <dbReference type="PIRSR" id="PIRSR601613-1"/>
    </source>
</evidence>
<dbReference type="PANTHER" id="PTHR10742:SF342">
    <property type="entry name" value="AMINE OXIDASE"/>
    <property type="match status" value="1"/>
</dbReference>
<dbReference type="RefSeq" id="WP_122953231.1">
    <property type="nucleotide sequence ID" value="NZ_BJOD01000011.1"/>
</dbReference>
<dbReference type="EMBL" id="RHHN01000057">
    <property type="protein sequence ID" value="RNB52132.1"/>
    <property type="molecule type" value="Genomic_DNA"/>
</dbReference>
<dbReference type="SUPFAM" id="SSF51905">
    <property type="entry name" value="FAD/NAD(P)-binding domain"/>
    <property type="match status" value="1"/>
</dbReference>
<dbReference type="EMBL" id="BJOD01000011">
    <property type="protein sequence ID" value="GED25148.1"/>
    <property type="molecule type" value="Genomic_DNA"/>
</dbReference>
<protein>
    <submittedName>
        <fullName evidence="6">Flavin monoamine oxidase family protein</fullName>
    </submittedName>
    <submittedName>
        <fullName evidence="5">L-amino-acid oxidase YobN</fullName>
    </submittedName>
</protein>
<sequence>MEITSSSLTESQMLTIIRDGLPPTNQPKKIIIVGAGMAGLVAGSLLKRAGHRVTIVEASERLGGRVLTLRAPFTDGHYLEAGAMRIPSTHQLTMAYIAKFGLPLNKFINSTPNDLLYVNGIKKRRWLYEQQPDMLRFPVAPHEKGKSADALALMAIGSLLDFIRQNPEQHWPLVIQEYDKYSMELFLRHNPLGASLSAAAVDKIKVMSGFEGFPELSFLEILRDFILFSPATLFYEISRGFDQLPQSFAPELQENVLFHHKMTKISQRGPKIAISGINLASSRSFQLKGDVAIVTVPFSVLQFVDVEPTSLFSFGKWKAIHQLHYVSATKIGLQFSRRFWEEEGLYGGQTICDLPLRFAYYPSHGFQQPGGTILASYTWEDDALPWISMSHDEQIRQVLRQLAILFDAQVYRTFVTGVVHNWATQPFAAGGFALFKPLQETELSAFLTAQEGPVPLAGEHTSPQYHGWIQGAIESGVRAAVQGHSTPRPRASNA</sequence>
<evidence type="ECO:0000313" key="7">
    <source>
        <dbReference type="Proteomes" id="UP000276178"/>
    </source>
</evidence>
<dbReference type="InterPro" id="IPR036188">
    <property type="entry name" value="FAD/NAD-bd_sf"/>
</dbReference>
<dbReference type="Pfam" id="PF01593">
    <property type="entry name" value="Amino_oxidase"/>
    <property type="match status" value="1"/>
</dbReference>
<dbReference type="SUPFAM" id="SSF54373">
    <property type="entry name" value="FAD-linked reductases, C-terminal domain"/>
    <property type="match status" value="1"/>
</dbReference>
<comment type="caution">
    <text evidence="6">The sequence shown here is derived from an EMBL/GenBank/DDBJ whole genome shotgun (WGS) entry which is preliminary data.</text>
</comment>
<accession>A0A3M8ALQ1</accession>
<dbReference type="InterPro" id="IPR002937">
    <property type="entry name" value="Amino_oxidase"/>
</dbReference>
<dbReference type="GO" id="GO:0009063">
    <property type="term" value="P:amino acid catabolic process"/>
    <property type="evidence" value="ECO:0007669"/>
    <property type="project" value="TreeGrafter"/>
</dbReference>
<reference evidence="6 7" key="1">
    <citation type="submission" date="2018-10" db="EMBL/GenBank/DDBJ databases">
        <title>Phylogenomics of Brevibacillus.</title>
        <authorList>
            <person name="Dunlap C."/>
        </authorList>
    </citation>
    <scope>NUCLEOTIDE SEQUENCE [LARGE SCALE GENOMIC DNA]</scope>
    <source>
        <strain evidence="6 7">NRRL NRS 1219</strain>
    </source>
</reference>
<gene>
    <name evidence="5" type="primary">yobN</name>
    <name evidence="5" type="ORF">BAG01nite_12500</name>
    <name evidence="6" type="ORF">EB820_19115</name>
</gene>